<feature type="domain" description="ACB" evidence="4">
    <location>
        <begin position="207"/>
        <end position="297"/>
    </location>
</feature>
<dbReference type="Gene3D" id="1.20.80.10">
    <property type="match status" value="1"/>
</dbReference>
<dbReference type="AlphaFoldDB" id="A0AAV5IC76"/>
<feature type="region of interest" description="Disordered" evidence="3">
    <location>
        <begin position="170"/>
        <end position="197"/>
    </location>
</feature>
<dbReference type="EMBL" id="BPVZ01000008">
    <property type="protein sequence ID" value="GKU94854.1"/>
    <property type="molecule type" value="Genomic_DNA"/>
</dbReference>
<gene>
    <name evidence="5" type="ORF">SLEP1_g8288</name>
</gene>
<keyword evidence="6" id="KW-1185">Reference proteome</keyword>
<evidence type="ECO:0000259" key="4">
    <source>
        <dbReference type="PROSITE" id="PS51228"/>
    </source>
</evidence>
<dbReference type="GO" id="GO:0006631">
    <property type="term" value="P:fatty acid metabolic process"/>
    <property type="evidence" value="ECO:0007669"/>
    <property type="project" value="TreeGrafter"/>
</dbReference>
<evidence type="ECO:0000313" key="5">
    <source>
        <dbReference type="EMBL" id="GKU94854.1"/>
    </source>
</evidence>
<dbReference type="PANTHER" id="PTHR23310:SF105">
    <property type="entry name" value="ACYL-COA-BINDING DOMAIN-CONTAINING PROTEIN 5"/>
    <property type="match status" value="1"/>
</dbReference>
<accession>A0AAV5IC76</accession>
<comment type="similarity">
    <text evidence="1">Belongs to the ACBP family.</text>
</comment>
<reference evidence="5 6" key="1">
    <citation type="journal article" date="2021" name="Commun. Biol.">
        <title>The genome of Shorea leprosula (Dipterocarpaceae) highlights the ecological relevance of drought in aseasonal tropical rainforests.</title>
        <authorList>
            <person name="Ng K.K.S."/>
            <person name="Kobayashi M.J."/>
            <person name="Fawcett J.A."/>
            <person name="Hatakeyama M."/>
            <person name="Paape T."/>
            <person name="Ng C.H."/>
            <person name="Ang C.C."/>
            <person name="Tnah L.H."/>
            <person name="Lee C.T."/>
            <person name="Nishiyama T."/>
            <person name="Sese J."/>
            <person name="O'Brien M.J."/>
            <person name="Copetti D."/>
            <person name="Mohd Noor M.I."/>
            <person name="Ong R.C."/>
            <person name="Putra M."/>
            <person name="Sireger I.Z."/>
            <person name="Indrioko S."/>
            <person name="Kosugi Y."/>
            <person name="Izuno A."/>
            <person name="Isagi Y."/>
            <person name="Lee S.L."/>
            <person name="Shimizu K.K."/>
        </authorList>
    </citation>
    <scope>NUCLEOTIDE SEQUENCE [LARGE SCALE GENOMIC DNA]</scope>
    <source>
        <strain evidence="5">214</strain>
    </source>
</reference>
<keyword evidence="2" id="KW-0446">Lipid-binding</keyword>
<dbReference type="PANTHER" id="PTHR23310">
    <property type="entry name" value="ACYL-COA-BINDING PROTEIN, ACBP"/>
    <property type="match status" value="1"/>
</dbReference>
<evidence type="ECO:0000313" key="6">
    <source>
        <dbReference type="Proteomes" id="UP001054252"/>
    </source>
</evidence>
<proteinExistence type="inferred from homology"/>
<comment type="caution">
    <text evidence="5">The sequence shown here is derived from an EMBL/GenBank/DDBJ whole genome shotgun (WGS) entry which is preliminary data.</text>
</comment>
<dbReference type="SUPFAM" id="SSF47027">
    <property type="entry name" value="Acyl-CoA binding protein"/>
    <property type="match status" value="1"/>
</dbReference>
<dbReference type="InterPro" id="IPR035984">
    <property type="entry name" value="Acyl-CoA-binding_sf"/>
</dbReference>
<name>A0AAV5IC76_9ROSI</name>
<dbReference type="GO" id="GO:0000062">
    <property type="term" value="F:fatty-acyl-CoA binding"/>
    <property type="evidence" value="ECO:0007669"/>
    <property type="project" value="InterPro"/>
</dbReference>
<organism evidence="5 6">
    <name type="scientific">Rubroshorea leprosula</name>
    <dbReference type="NCBI Taxonomy" id="152421"/>
    <lineage>
        <taxon>Eukaryota</taxon>
        <taxon>Viridiplantae</taxon>
        <taxon>Streptophyta</taxon>
        <taxon>Embryophyta</taxon>
        <taxon>Tracheophyta</taxon>
        <taxon>Spermatophyta</taxon>
        <taxon>Magnoliopsida</taxon>
        <taxon>eudicotyledons</taxon>
        <taxon>Gunneridae</taxon>
        <taxon>Pentapetalae</taxon>
        <taxon>rosids</taxon>
        <taxon>malvids</taxon>
        <taxon>Malvales</taxon>
        <taxon>Dipterocarpaceae</taxon>
        <taxon>Rubroshorea</taxon>
    </lineage>
</organism>
<protein>
    <recommendedName>
        <fullName evidence="4">ACB domain-containing protein</fullName>
    </recommendedName>
</protein>
<dbReference type="InterPro" id="IPR014352">
    <property type="entry name" value="FERM/acyl-CoA-bd_prot_sf"/>
</dbReference>
<evidence type="ECO:0000256" key="2">
    <source>
        <dbReference type="ARBA" id="ARBA00023121"/>
    </source>
</evidence>
<dbReference type="PROSITE" id="PS51228">
    <property type="entry name" value="ACB_2"/>
    <property type="match status" value="1"/>
</dbReference>
<sequence>MDVFTVVLTFLFCFFLSKFLSFMNYLEGHDEVGSSQEVAAKLRDYSSKRVGGLGFVGDVVQVRVLSETEQLNSHLQQPGNRSCGSPEMAHQRTEEIPLGVDTVDESADNEAGHSESIFQVCESSEIADQPTEEISMRVNMAEESVEGESFRGTEVDLVKDELGMTKSEDEIQVSESENKSEEGCVNEGQLEKEEEEEDWEGIESTQLERVFGAAVCFVGCGSNADQISKLANDIKMQMYGLHKVATQGPCLQPRPMPLKVSARAKWNAWHKASNISPEEAMEQYIYLLSRSIPGWMQDNIGYPADAKESRKLSSSDTKTFPVNRASAVGDRSLYEPKA</sequence>
<dbReference type="InterPro" id="IPR000582">
    <property type="entry name" value="Acyl-CoA-binding_protein"/>
</dbReference>
<feature type="region of interest" description="Disordered" evidence="3">
    <location>
        <begin position="306"/>
        <end position="338"/>
    </location>
</feature>
<evidence type="ECO:0000256" key="1">
    <source>
        <dbReference type="ARBA" id="ARBA00005567"/>
    </source>
</evidence>
<evidence type="ECO:0000256" key="3">
    <source>
        <dbReference type="SAM" id="MobiDB-lite"/>
    </source>
</evidence>
<dbReference type="Pfam" id="PF00887">
    <property type="entry name" value="ACBP"/>
    <property type="match status" value="1"/>
</dbReference>
<dbReference type="Proteomes" id="UP001054252">
    <property type="component" value="Unassembled WGS sequence"/>
</dbReference>
<dbReference type="PRINTS" id="PR00689">
    <property type="entry name" value="ACOABINDINGP"/>
</dbReference>